<dbReference type="InterPro" id="IPR001789">
    <property type="entry name" value="Sig_transdc_resp-reg_receiver"/>
</dbReference>
<evidence type="ECO:0000259" key="5">
    <source>
        <dbReference type="PROSITE" id="PS50110"/>
    </source>
</evidence>
<dbReference type="CDD" id="cd17546">
    <property type="entry name" value="REC_hyHK_CKI1_RcsC-like"/>
    <property type="match status" value="1"/>
</dbReference>
<feature type="region of interest" description="Disordered" evidence="4">
    <location>
        <begin position="216"/>
        <end position="260"/>
    </location>
</feature>
<dbReference type="SMART" id="SM00448">
    <property type="entry name" value="REC"/>
    <property type="match status" value="1"/>
</dbReference>
<dbReference type="GO" id="GO:0000160">
    <property type="term" value="P:phosphorelay signal transduction system"/>
    <property type="evidence" value="ECO:0007669"/>
    <property type="project" value="UniProtKB-KW"/>
</dbReference>
<evidence type="ECO:0000256" key="4">
    <source>
        <dbReference type="SAM" id="MobiDB-lite"/>
    </source>
</evidence>
<dbReference type="AlphaFoldDB" id="A0A317XJZ0"/>
<keyword evidence="1 3" id="KW-0597">Phosphoprotein</keyword>
<proteinExistence type="predicted"/>
<evidence type="ECO:0000313" key="7">
    <source>
        <dbReference type="Proteomes" id="UP000246740"/>
    </source>
</evidence>
<feature type="compositionally biased region" description="Basic and acidic residues" evidence="4">
    <location>
        <begin position="243"/>
        <end position="260"/>
    </location>
</feature>
<dbReference type="InterPro" id="IPR011006">
    <property type="entry name" value="CheY-like_superfamily"/>
</dbReference>
<dbReference type="PANTHER" id="PTHR45339">
    <property type="entry name" value="HYBRID SIGNAL TRANSDUCTION HISTIDINE KINASE J"/>
    <property type="match status" value="1"/>
</dbReference>
<gene>
    <name evidence="6" type="ORF">BCV70DRAFT_141139</name>
</gene>
<dbReference type="PROSITE" id="PS50110">
    <property type="entry name" value="RESPONSE_REGULATORY"/>
    <property type="match status" value="1"/>
</dbReference>
<dbReference type="PANTHER" id="PTHR45339:SF1">
    <property type="entry name" value="HYBRID SIGNAL TRANSDUCTION HISTIDINE KINASE J"/>
    <property type="match status" value="1"/>
</dbReference>
<keyword evidence="7" id="KW-1185">Reference proteome</keyword>
<feature type="region of interest" description="Disordered" evidence="4">
    <location>
        <begin position="324"/>
        <end position="348"/>
    </location>
</feature>
<sequence length="436" mass="47628">SENRPASPLPPTHSLRILIVDDNHVNLSVLSTLLKRRFGHVLARPPVSLDSGLKALQTLRTEIFDLIFIDIEMPYLDGVECTRRIRAGEDGILAANRNAHIVAVTTNTGDEPAALYRHVGMDGMISKPVRFHQFRQYLCPLSIEAQAAQGCVTPIMVGDDSVMPPMPPIRLDERLFFTPAETGSIAMLHRSAGHTEAQYSDDNDFAAMLKKQTSKSLRDRKAMSIARTGTVSEHRRSSFNSPRSEHLPAVRQSEQHVHHHPDNTASFEQLVDWETDSQQRQRDAATEAVSAKVLRTTSLVRPVPIHRVSSPAYMLDASPVARLRDEPAMRSNPDLVKTRPSIRPLGDSLEARHASRSTGFSSSGLSGLMTPALSSAWSSTRTSGVSSGSTDLLSLSQRATSPSSTLTTPVSSPAEIEGMEDAFAKAVFSPCADDQL</sequence>
<feature type="modified residue" description="4-aspartylphosphate" evidence="3">
    <location>
        <position position="70"/>
    </location>
</feature>
<accession>A0A317XJZ0</accession>
<name>A0A317XJZ0_9BASI</name>
<feature type="region of interest" description="Disordered" evidence="4">
    <location>
        <begin position="387"/>
        <end position="413"/>
    </location>
</feature>
<reference evidence="6 7" key="1">
    <citation type="journal article" date="2018" name="Mol. Biol. Evol.">
        <title>Broad Genomic Sampling Reveals a Smut Pathogenic Ancestry of the Fungal Clade Ustilaginomycotina.</title>
        <authorList>
            <person name="Kijpornyongpan T."/>
            <person name="Mondo S.J."/>
            <person name="Barry K."/>
            <person name="Sandor L."/>
            <person name="Lee J."/>
            <person name="Lipzen A."/>
            <person name="Pangilinan J."/>
            <person name="LaButti K."/>
            <person name="Hainaut M."/>
            <person name="Henrissat B."/>
            <person name="Grigoriev I.V."/>
            <person name="Spatafora J.W."/>
            <person name="Aime M.C."/>
        </authorList>
    </citation>
    <scope>NUCLEOTIDE SEQUENCE [LARGE SCALE GENOMIC DNA]</scope>
    <source>
        <strain evidence="6 7">MCA 3645</strain>
    </source>
</reference>
<organism evidence="6 7">
    <name type="scientific">Testicularia cyperi</name>
    <dbReference type="NCBI Taxonomy" id="1882483"/>
    <lineage>
        <taxon>Eukaryota</taxon>
        <taxon>Fungi</taxon>
        <taxon>Dikarya</taxon>
        <taxon>Basidiomycota</taxon>
        <taxon>Ustilaginomycotina</taxon>
        <taxon>Ustilaginomycetes</taxon>
        <taxon>Ustilaginales</taxon>
        <taxon>Anthracoideaceae</taxon>
        <taxon>Testicularia</taxon>
    </lineage>
</organism>
<dbReference type="Gene3D" id="3.40.50.2300">
    <property type="match status" value="1"/>
</dbReference>
<dbReference type="SUPFAM" id="SSF52172">
    <property type="entry name" value="CheY-like"/>
    <property type="match status" value="1"/>
</dbReference>
<dbReference type="EMBL" id="KZ819200">
    <property type="protein sequence ID" value="PWY98167.1"/>
    <property type="molecule type" value="Genomic_DNA"/>
</dbReference>
<evidence type="ECO:0000256" key="3">
    <source>
        <dbReference type="PROSITE-ProRule" id="PRU00169"/>
    </source>
</evidence>
<feature type="non-terminal residue" evidence="6">
    <location>
        <position position="436"/>
    </location>
</feature>
<dbReference type="STRING" id="1882483.A0A317XJZ0"/>
<dbReference type="Pfam" id="PF00072">
    <property type="entry name" value="Response_reg"/>
    <property type="match status" value="1"/>
</dbReference>
<evidence type="ECO:0000256" key="2">
    <source>
        <dbReference type="ARBA" id="ARBA00023012"/>
    </source>
</evidence>
<evidence type="ECO:0000256" key="1">
    <source>
        <dbReference type="ARBA" id="ARBA00022553"/>
    </source>
</evidence>
<feature type="domain" description="Response regulatory" evidence="5">
    <location>
        <begin position="16"/>
        <end position="142"/>
    </location>
</feature>
<dbReference type="Proteomes" id="UP000246740">
    <property type="component" value="Unassembled WGS sequence"/>
</dbReference>
<keyword evidence="2" id="KW-0902">Two-component regulatory system</keyword>
<protein>
    <recommendedName>
        <fullName evidence="5">Response regulatory domain-containing protein</fullName>
    </recommendedName>
</protein>
<feature type="non-terminal residue" evidence="6">
    <location>
        <position position="1"/>
    </location>
</feature>
<feature type="compositionally biased region" description="Low complexity" evidence="4">
    <location>
        <begin position="400"/>
        <end position="413"/>
    </location>
</feature>
<dbReference type="OrthoDB" id="60033at2759"/>
<evidence type="ECO:0000313" key="6">
    <source>
        <dbReference type="EMBL" id="PWY98167.1"/>
    </source>
</evidence>
<dbReference type="InParanoid" id="A0A317XJZ0"/>